<organism evidence="1 2">
    <name type="scientific">Lepeophtheirus salmonis</name>
    <name type="common">Salmon louse</name>
    <name type="synonym">Caligus salmonis</name>
    <dbReference type="NCBI Taxonomy" id="72036"/>
    <lineage>
        <taxon>Eukaryota</taxon>
        <taxon>Metazoa</taxon>
        <taxon>Ecdysozoa</taxon>
        <taxon>Arthropoda</taxon>
        <taxon>Crustacea</taxon>
        <taxon>Multicrustacea</taxon>
        <taxon>Hexanauplia</taxon>
        <taxon>Copepoda</taxon>
        <taxon>Siphonostomatoida</taxon>
        <taxon>Caligidae</taxon>
        <taxon>Lepeophtheirus</taxon>
    </lineage>
</organism>
<accession>A0A7R8H1M2</accession>
<keyword evidence="2" id="KW-1185">Reference proteome</keyword>
<dbReference type="EMBL" id="HG994590">
    <property type="protein sequence ID" value="CAF2809779.1"/>
    <property type="molecule type" value="Genomic_DNA"/>
</dbReference>
<reference evidence="1" key="1">
    <citation type="submission" date="2021-02" db="EMBL/GenBank/DDBJ databases">
        <authorList>
            <person name="Bekaert M."/>
        </authorList>
    </citation>
    <scope>NUCLEOTIDE SEQUENCE</scope>
    <source>
        <strain evidence="1">IoA-00</strain>
    </source>
</reference>
<dbReference type="AlphaFoldDB" id="A0A7R8H1M2"/>
<sequence length="175" mass="19503">MYFPTHQSTHRSSRLINPRCSTLPLSTPGQMQSLKQTSLNKLYVLEKERNVSSSRLLFTDISRYPIITSEPPAQPTDPIPCFSNSKIRFPASTHLHLVVLDICFALLFFSSPSFTHSSSASNDSGHNRTLFPLPCPTLPPSKTASPLLLKALSSIQIRRKGGKRNDRIISNMDIP</sequence>
<protein>
    <submittedName>
        <fullName evidence="1">(salmon louse) hypothetical protein</fullName>
    </submittedName>
</protein>
<evidence type="ECO:0000313" key="2">
    <source>
        <dbReference type="Proteomes" id="UP000675881"/>
    </source>
</evidence>
<dbReference type="Proteomes" id="UP000675881">
    <property type="component" value="Chromosome 11"/>
</dbReference>
<proteinExistence type="predicted"/>
<gene>
    <name evidence="1" type="ORF">LSAA_3138</name>
</gene>
<name>A0A7R8H1M2_LEPSM</name>
<evidence type="ECO:0000313" key="1">
    <source>
        <dbReference type="EMBL" id="CAF2809779.1"/>
    </source>
</evidence>